<evidence type="ECO:0000256" key="1">
    <source>
        <dbReference type="ARBA" id="ARBA00004434"/>
    </source>
</evidence>
<evidence type="ECO:0000256" key="11">
    <source>
        <dbReference type="ARBA" id="ARBA00023136"/>
    </source>
</evidence>
<evidence type="ECO:0000256" key="2">
    <source>
        <dbReference type="ARBA" id="ARBA00010877"/>
    </source>
</evidence>
<evidence type="ECO:0000256" key="5">
    <source>
        <dbReference type="ARBA" id="ARBA00022692"/>
    </source>
</evidence>
<evidence type="ECO:0000313" key="15">
    <source>
        <dbReference type="EMBL" id="EMC94771.1"/>
    </source>
</evidence>
<dbReference type="RefSeq" id="XP_007678168.1">
    <property type="nucleotide sequence ID" value="XM_007679978.1"/>
</dbReference>
<gene>
    <name evidence="15" type="ORF">BAUCODRAFT_73361</name>
</gene>
<dbReference type="STRING" id="717646.M2MDX7"/>
<evidence type="ECO:0000256" key="4">
    <source>
        <dbReference type="ARBA" id="ARBA00018116"/>
    </source>
</evidence>
<feature type="region of interest" description="Disordered" evidence="14">
    <location>
        <begin position="232"/>
        <end position="301"/>
    </location>
</feature>
<feature type="transmembrane region" description="Helical" evidence="13">
    <location>
        <begin position="166"/>
        <end position="186"/>
    </location>
</feature>
<evidence type="ECO:0000256" key="7">
    <source>
        <dbReference type="ARBA" id="ARBA00022946"/>
    </source>
</evidence>
<keyword evidence="8 13" id="KW-1133">Transmembrane helix</keyword>
<keyword evidence="6 13" id="KW-0999">Mitochondrion inner membrane</keyword>
<keyword evidence="5 13" id="KW-0812">Transmembrane</keyword>
<comment type="function">
    <text evidence="12">Component of the MICOS complex, a large protein complex of the mitochondrial inner membrane that plays crucial roles in the maintenance of crista junctions, inner membrane architecture, and formation of contact sites to the outer membrane. Plays a role in keeping cristae membranes connected to the inner boundary membrane. Also promotes protein import via the mitochondrial intermembrane space assembly (MIA) pathway.</text>
</comment>
<keyword evidence="7" id="KW-0809">Transit peptide</keyword>
<evidence type="ECO:0000256" key="8">
    <source>
        <dbReference type="ARBA" id="ARBA00022989"/>
    </source>
</evidence>
<evidence type="ECO:0000256" key="10">
    <source>
        <dbReference type="ARBA" id="ARBA00023128"/>
    </source>
</evidence>
<feature type="compositionally biased region" description="Low complexity" evidence="14">
    <location>
        <begin position="129"/>
        <end position="148"/>
    </location>
</feature>
<comment type="subcellular location">
    <subcellularLocation>
        <location evidence="1 13">Mitochondrion inner membrane</location>
        <topology evidence="1 13">Single-pass membrane protein</topology>
    </subcellularLocation>
</comment>
<evidence type="ECO:0000256" key="6">
    <source>
        <dbReference type="ARBA" id="ARBA00022792"/>
    </source>
</evidence>
<keyword evidence="9" id="KW-0175">Coiled coil</keyword>
<dbReference type="GeneID" id="19116808"/>
<dbReference type="Pfam" id="PF09731">
    <property type="entry name" value="Mitofilin"/>
    <property type="match status" value="2"/>
</dbReference>
<dbReference type="PANTHER" id="PTHR15415">
    <property type="entry name" value="MITOFILIN"/>
    <property type="match status" value="1"/>
</dbReference>
<name>M2MDX7_BAUPA</name>
<dbReference type="InterPro" id="IPR019133">
    <property type="entry name" value="MIC60"/>
</dbReference>
<dbReference type="EMBL" id="KB445558">
    <property type="protein sequence ID" value="EMC94771.1"/>
    <property type="molecule type" value="Genomic_DNA"/>
</dbReference>
<reference evidence="15 16" key="1">
    <citation type="journal article" date="2012" name="PLoS Pathog.">
        <title>Diverse lifestyles and strategies of plant pathogenesis encoded in the genomes of eighteen Dothideomycetes fungi.</title>
        <authorList>
            <person name="Ohm R.A."/>
            <person name="Feau N."/>
            <person name="Henrissat B."/>
            <person name="Schoch C.L."/>
            <person name="Horwitz B.A."/>
            <person name="Barry K.W."/>
            <person name="Condon B.J."/>
            <person name="Copeland A.C."/>
            <person name="Dhillon B."/>
            <person name="Glaser F."/>
            <person name="Hesse C.N."/>
            <person name="Kosti I."/>
            <person name="LaButti K."/>
            <person name="Lindquist E.A."/>
            <person name="Lucas S."/>
            <person name="Salamov A.A."/>
            <person name="Bradshaw R.E."/>
            <person name="Ciuffetti L."/>
            <person name="Hamelin R.C."/>
            <person name="Kema G.H.J."/>
            <person name="Lawrence C."/>
            <person name="Scott J.A."/>
            <person name="Spatafora J.W."/>
            <person name="Turgeon B.G."/>
            <person name="de Wit P.J.G.M."/>
            <person name="Zhong S."/>
            <person name="Goodwin S.B."/>
            <person name="Grigoriev I.V."/>
        </authorList>
    </citation>
    <scope>NUCLEOTIDE SEQUENCE [LARGE SCALE GENOMIC DNA]</scope>
    <source>
        <strain evidence="15 16">UAMH 10762</strain>
    </source>
</reference>
<dbReference type="AlphaFoldDB" id="M2MDX7"/>
<feature type="compositionally biased region" description="Pro residues" evidence="14">
    <location>
        <begin position="86"/>
        <end position="103"/>
    </location>
</feature>
<evidence type="ECO:0000256" key="12">
    <source>
        <dbReference type="ARBA" id="ARBA00025571"/>
    </source>
</evidence>
<evidence type="ECO:0000256" key="13">
    <source>
        <dbReference type="RuleBase" id="RU363000"/>
    </source>
</evidence>
<protein>
    <recommendedName>
        <fullName evidence="4 13">MICOS complex subunit MIC60</fullName>
    </recommendedName>
    <alternativeName>
        <fullName evidence="13">Mitofilin</fullName>
    </alternativeName>
</protein>
<dbReference type="OrthoDB" id="10261039at2759"/>
<sequence length="675" mass="73950">MLRTAIARSTRCAEQAVTRGQRRQWQAQRIRQPHLYLAQRTLADIRTTDKTVLPGSESKTVAGVPQAPILDANKTADELFNTAPLKAPPTPAEVQATPPPPPSSSGTGNLTSANINPSSAQTAPPPTPSTNTGNLPPTGTGTAATGPTSAPPPPPPRRPRRRIRNFLLSLVTLAVLSYAGGVYYSLVSDNFHDFFTEYVPYGEDAVAYFEEREFKKRFPTKEYSQRIWPQTRGENKVTISKQSGLSAKVHEETPEGSDLGQKGRHVSAVDDNKPQPGKASAKPAPSPSSQPPPTPSAPAVPLVDHINVPQAAEPVVQDLVKMVNNIITAVNASPEASKFASTLESMKGDLNKIVSEVGTLKDSAAHDAETKIKSAHDEFDHAAKELLRRVESEMHEQEVKWREDYETEREKLSQSYQQRLEAELDAVKKVEQQKSKNALLQQEIDLQKQYMDTVKAKVEEERSGRLAKLDALSSSVQELEKLTGEWNEIVDATLKTQHLQVAVEAVRAKVLDSEHPSPFFNELIALKEVSRDDDVVNAAISSISPVAYQRGIPSISSLIDRFRRVATEVRKASLLPEDAGVASHIGSAVLSRFMFQKKSDRGLPEGDDVEATLARTEVLLEEGDLDAAAREMNALKGWAGVLSRDWVGECRRVLEVRQAVEIIATEARLQSLLVD</sequence>
<dbReference type="PANTHER" id="PTHR15415:SF7">
    <property type="entry name" value="MICOS COMPLEX SUBUNIT MIC60"/>
    <property type="match status" value="1"/>
</dbReference>
<comment type="subunit">
    <text evidence="3 13">Component of the mitochondrial contact site and cristae organizing system (MICOS) complex.</text>
</comment>
<keyword evidence="11 13" id="KW-0472">Membrane</keyword>
<keyword evidence="10 13" id="KW-0496">Mitochondrion</keyword>
<proteinExistence type="inferred from homology"/>
<feature type="region of interest" description="Disordered" evidence="14">
    <location>
        <begin position="82"/>
        <end position="160"/>
    </location>
</feature>
<evidence type="ECO:0000313" key="16">
    <source>
        <dbReference type="Proteomes" id="UP000011761"/>
    </source>
</evidence>
<dbReference type="GO" id="GO:0061617">
    <property type="term" value="C:MICOS complex"/>
    <property type="evidence" value="ECO:0007669"/>
    <property type="project" value="TreeGrafter"/>
</dbReference>
<dbReference type="OMA" id="RLDHQMQ"/>
<accession>M2MDX7</accession>
<feature type="compositionally biased region" description="Pro residues" evidence="14">
    <location>
        <begin position="284"/>
        <end position="298"/>
    </location>
</feature>
<evidence type="ECO:0000256" key="3">
    <source>
        <dbReference type="ARBA" id="ARBA00011875"/>
    </source>
</evidence>
<dbReference type="HOGENOM" id="CLU_008024_1_2_1"/>
<comment type="similarity">
    <text evidence="2 13">Belongs to the MICOS complex subunit Mic60 family.</text>
</comment>
<dbReference type="KEGG" id="bcom:BAUCODRAFT_73361"/>
<evidence type="ECO:0000256" key="14">
    <source>
        <dbReference type="SAM" id="MobiDB-lite"/>
    </source>
</evidence>
<feature type="compositionally biased region" description="Low complexity" evidence="14">
    <location>
        <begin position="274"/>
        <end position="283"/>
    </location>
</feature>
<dbReference type="eggNOG" id="KOG1854">
    <property type="taxonomic scope" value="Eukaryota"/>
</dbReference>
<keyword evidence="16" id="KW-1185">Reference proteome</keyword>
<evidence type="ECO:0000256" key="9">
    <source>
        <dbReference type="ARBA" id="ARBA00023054"/>
    </source>
</evidence>
<organism evidence="15 16">
    <name type="scientific">Baudoinia panamericana (strain UAMH 10762)</name>
    <name type="common">Angels' share fungus</name>
    <name type="synonym">Baudoinia compniacensis (strain UAMH 10762)</name>
    <dbReference type="NCBI Taxonomy" id="717646"/>
    <lineage>
        <taxon>Eukaryota</taxon>
        <taxon>Fungi</taxon>
        <taxon>Dikarya</taxon>
        <taxon>Ascomycota</taxon>
        <taxon>Pezizomycotina</taxon>
        <taxon>Dothideomycetes</taxon>
        <taxon>Dothideomycetidae</taxon>
        <taxon>Mycosphaerellales</taxon>
        <taxon>Teratosphaeriaceae</taxon>
        <taxon>Baudoinia</taxon>
    </lineage>
</organism>
<dbReference type="Proteomes" id="UP000011761">
    <property type="component" value="Unassembled WGS sequence"/>
</dbReference>
<dbReference type="GO" id="GO:0042407">
    <property type="term" value="P:cristae formation"/>
    <property type="evidence" value="ECO:0007669"/>
    <property type="project" value="TreeGrafter"/>
</dbReference>